<dbReference type="SUPFAM" id="SSF55874">
    <property type="entry name" value="ATPase domain of HSP90 chaperone/DNA topoisomerase II/histidine kinase"/>
    <property type="match status" value="1"/>
</dbReference>
<accession>A0A1Z4LSM4</accession>
<dbReference type="PANTHER" id="PTHR24421:SF10">
    <property type="entry name" value="NITRATE_NITRITE SENSOR PROTEIN NARQ"/>
    <property type="match status" value="1"/>
</dbReference>
<dbReference type="SMART" id="SM00387">
    <property type="entry name" value="HATPase_c"/>
    <property type="match status" value="1"/>
</dbReference>
<dbReference type="Gene3D" id="3.30.565.10">
    <property type="entry name" value="Histidine kinase-like ATPase, C-terminal domain"/>
    <property type="match status" value="1"/>
</dbReference>
<dbReference type="Proteomes" id="UP000218418">
    <property type="component" value="Chromosome"/>
</dbReference>
<dbReference type="OrthoDB" id="199946at2"/>
<dbReference type="GO" id="GO:0016020">
    <property type="term" value="C:membrane"/>
    <property type="evidence" value="ECO:0007669"/>
    <property type="project" value="InterPro"/>
</dbReference>
<keyword evidence="7" id="KW-0067">ATP-binding</keyword>
<keyword evidence="10" id="KW-1133">Transmembrane helix</keyword>
<dbReference type="EMBL" id="AP018227">
    <property type="protein sequence ID" value="BAY84161.1"/>
    <property type="molecule type" value="Genomic_DNA"/>
</dbReference>
<evidence type="ECO:0000256" key="9">
    <source>
        <dbReference type="SAM" id="Coils"/>
    </source>
</evidence>
<keyword evidence="10" id="KW-0472">Membrane</keyword>
<dbReference type="Pfam" id="PF07730">
    <property type="entry name" value="HisKA_3"/>
    <property type="match status" value="1"/>
</dbReference>
<evidence type="ECO:0000313" key="13">
    <source>
        <dbReference type="Proteomes" id="UP000218418"/>
    </source>
</evidence>
<keyword evidence="9" id="KW-0175">Coiled coil</keyword>
<feature type="transmembrane region" description="Helical" evidence="10">
    <location>
        <begin position="12"/>
        <end position="33"/>
    </location>
</feature>
<dbReference type="InterPro" id="IPR005467">
    <property type="entry name" value="His_kinase_dom"/>
</dbReference>
<evidence type="ECO:0000259" key="11">
    <source>
        <dbReference type="PROSITE" id="PS50109"/>
    </source>
</evidence>
<dbReference type="Gene3D" id="1.20.5.1930">
    <property type="match status" value="1"/>
</dbReference>
<sequence length="402" mass="45743">MNNRAVSIPKVIRYVEWVILVVLFFIILFIISLPIDAPTEYPQPLIPHNFVFGSLLICAFLSFIFPINRPLWQRRVYIFVEIISILPCHLMGWDLNLLLFLYIAKSCFLLNRRLDVIVTATATCLSAVALDTFSFIYRFEAMRNYWISHADKLLTLERMIPANVVPSLGIYFISCVFVIMFCYLAIAEQKSRKKAEKLAQEVEALASKLERHRIARDIHDSLGHTLTTLDVQLELANTLANRQPENALQALNICKQLSSQCLVEVRRAVRTMRDSTFDLNEALQTLVAQVRQNRSLDISMEMKLPNLPLQTAHQLYCIAKEGLTNIQKHADASQVTLKGETNFNNIVLEIIDNGKGFNPDSPHAGFGLKGMQERVDVLAGEMRIKSQKAKGTCIQVFIPFLF</sequence>
<dbReference type="InterPro" id="IPR011712">
    <property type="entry name" value="Sig_transdc_His_kin_sub3_dim/P"/>
</dbReference>
<evidence type="ECO:0000256" key="1">
    <source>
        <dbReference type="ARBA" id="ARBA00000085"/>
    </source>
</evidence>
<evidence type="ECO:0000256" key="10">
    <source>
        <dbReference type="SAM" id="Phobius"/>
    </source>
</evidence>
<comment type="catalytic activity">
    <reaction evidence="1">
        <text>ATP + protein L-histidine = ADP + protein N-phospho-L-histidine.</text>
        <dbReference type="EC" id="2.7.13.3"/>
    </reaction>
</comment>
<gene>
    <name evidence="12" type="ORF">NIES267_36570</name>
</gene>
<evidence type="ECO:0000313" key="12">
    <source>
        <dbReference type="EMBL" id="BAY84161.1"/>
    </source>
</evidence>
<feature type="transmembrane region" description="Helical" evidence="10">
    <location>
        <begin position="116"/>
        <end position="139"/>
    </location>
</feature>
<proteinExistence type="predicted"/>
<feature type="transmembrane region" description="Helical" evidence="10">
    <location>
        <begin position="160"/>
        <end position="186"/>
    </location>
</feature>
<evidence type="ECO:0000256" key="4">
    <source>
        <dbReference type="ARBA" id="ARBA00022679"/>
    </source>
</evidence>
<dbReference type="GO" id="GO:0000155">
    <property type="term" value="F:phosphorelay sensor kinase activity"/>
    <property type="evidence" value="ECO:0007669"/>
    <property type="project" value="InterPro"/>
</dbReference>
<dbReference type="GO" id="GO:0005524">
    <property type="term" value="F:ATP binding"/>
    <property type="evidence" value="ECO:0007669"/>
    <property type="project" value="UniProtKB-KW"/>
</dbReference>
<dbReference type="InterPro" id="IPR003594">
    <property type="entry name" value="HATPase_dom"/>
</dbReference>
<dbReference type="EC" id="2.7.13.3" evidence="2"/>
<keyword evidence="5" id="KW-0547">Nucleotide-binding</keyword>
<evidence type="ECO:0000256" key="7">
    <source>
        <dbReference type="ARBA" id="ARBA00022840"/>
    </source>
</evidence>
<dbReference type="AlphaFoldDB" id="A0A1Z4LSM4"/>
<keyword evidence="13" id="KW-1185">Reference proteome</keyword>
<name>A0A1Z4LSM4_9CYAN</name>
<dbReference type="CDD" id="cd16917">
    <property type="entry name" value="HATPase_UhpB-NarQ-NarX-like"/>
    <property type="match status" value="1"/>
</dbReference>
<evidence type="ECO:0000256" key="8">
    <source>
        <dbReference type="ARBA" id="ARBA00023012"/>
    </source>
</evidence>
<organism evidence="12 13">
    <name type="scientific">Calothrix parasitica NIES-267</name>
    <dbReference type="NCBI Taxonomy" id="1973488"/>
    <lineage>
        <taxon>Bacteria</taxon>
        <taxon>Bacillati</taxon>
        <taxon>Cyanobacteriota</taxon>
        <taxon>Cyanophyceae</taxon>
        <taxon>Nostocales</taxon>
        <taxon>Calotrichaceae</taxon>
        <taxon>Calothrix</taxon>
    </lineage>
</organism>
<keyword evidence="6 12" id="KW-0418">Kinase</keyword>
<dbReference type="InterPro" id="IPR036890">
    <property type="entry name" value="HATPase_C_sf"/>
</dbReference>
<keyword evidence="3" id="KW-0597">Phosphoprotein</keyword>
<feature type="transmembrane region" description="Helical" evidence="10">
    <location>
        <begin position="45"/>
        <end position="65"/>
    </location>
</feature>
<evidence type="ECO:0000256" key="2">
    <source>
        <dbReference type="ARBA" id="ARBA00012438"/>
    </source>
</evidence>
<evidence type="ECO:0000256" key="3">
    <source>
        <dbReference type="ARBA" id="ARBA00022553"/>
    </source>
</evidence>
<feature type="domain" description="Histidine kinase" evidence="11">
    <location>
        <begin position="217"/>
        <end position="402"/>
    </location>
</feature>
<evidence type="ECO:0000256" key="6">
    <source>
        <dbReference type="ARBA" id="ARBA00022777"/>
    </source>
</evidence>
<reference evidence="12 13" key="1">
    <citation type="submission" date="2017-06" db="EMBL/GenBank/DDBJ databases">
        <title>Genome sequencing of cyanobaciteial culture collection at National Institute for Environmental Studies (NIES).</title>
        <authorList>
            <person name="Hirose Y."/>
            <person name="Shimura Y."/>
            <person name="Fujisawa T."/>
            <person name="Nakamura Y."/>
            <person name="Kawachi M."/>
        </authorList>
    </citation>
    <scope>NUCLEOTIDE SEQUENCE [LARGE SCALE GENOMIC DNA]</scope>
    <source>
        <strain evidence="12 13">NIES-267</strain>
    </source>
</reference>
<dbReference type="PROSITE" id="PS50109">
    <property type="entry name" value="HIS_KIN"/>
    <property type="match status" value="1"/>
</dbReference>
<keyword evidence="10" id="KW-0812">Transmembrane</keyword>
<protein>
    <recommendedName>
        <fullName evidence="2">histidine kinase</fullName>
        <ecNumber evidence="2">2.7.13.3</ecNumber>
    </recommendedName>
</protein>
<keyword evidence="4" id="KW-0808">Transferase</keyword>
<feature type="coiled-coil region" evidence="9">
    <location>
        <begin position="188"/>
        <end position="215"/>
    </location>
</feature>
<dbReference type="Pfam" id="PF02518">
    <property type="entry name" value="HATPase_c"/>
    <property type="match status" value="1"/>
</dbReference>
<feature type="transmembrane region" description="Helical" evidence="10">
    <location>
        <begin position="77"/>
        <end position="104"/>
    </location>
</feature>
<keyword evidence="8" id="KW-0902">Two-component regulatory system</keyword>
<dbReference type="PANTHER" id="PTHR24421">
    <property type="entry name" value="NITRATE/NITRITE SENSOR PROTEIN NARX-RELATED"/>
    <property type="match status" value="1"/>
</dbReference>
<evidence type="ECO:0000256" key="5">
    <source>
        <dbReference type="ARBA" id="ARBA00022741"/>
    </source>
</evidence>
<dbReference type="InterPro" id="IPR050482">
    <property type="entry name" value="Sensor_HK_TwoCompSys"/>
</dbReference>
<dbReference type="GO" id="GO:0046983">
    <property type="term" value="F:protein dimerization activity"/>
    <property type="evidence" value="ECO:0007669"/>
    <property type="project" value="InterPro"/>
</dbReference>